<protein>
    <recommendedName>
        <fullName evidence="4">DUF465 domain-containing protein</fullName>
    </recommendedName>
</protein>
<feature type="region of interest" description="Disordered" evidence="1">
    <location>
        <begin position="1"/>
        <end position="22"/>
    </location>
</feature>
<accession>A0A024HPE3</accession>
<reference evidence="2 3" key="2">
    <citation type="submission" date="2014-05" db="EMBL/GenBank/DDBJ databases">
        <title>Genome sequence of the 3-chlorobenzoate degrading bacterium Pseudomonas knackmussii B13 shows multiple evidence for horizontal gene transfer.</title>
        <authorList>
            <person name="Miyazaki R."/>
            <person name="Bertelli C."/>
            <person name="Falquet L."/>
            <person name="Robinson-Rechavi M."/>
            <person name="Gharib W."/>
            <person name="Roy S."/>
            <person name="Van der Meer J.R."/>
        </authorList>
    </citation>
    <scope>NUCLEOTIDE SEQUENCE [LARGE SCALE GENOMIC DNA]</scope>
    <source>
        <strain evidence="2 3">B13</strain>
    </source>
</reference>
<organism evidence="2 3">
    <name type="scientific">Pseudomonas knackmussii (strain DSM 6978 / CCUG 54928 / LMG 23759 / B13)</name>
    <dbReference type="NCBI Taxonomy" id="1301098"/>
    <lineage>
        <taxon>Bacteria</taxon>
        <taxon>Pseudomonadati</taxon>
        <taxon>Pseudomonadota</taxon>
        <taxon>Gammaproteobacteria</taxon>
        <taxon>Pseudomonadales</taxon>
        <taxon>Pseudomonadaceae</taxon>
        <taxon>Pseudomonas</taxon>
    </lineage>
</organism>
<dbReference type="Proteomes" id="UP000025241">
    <property type="component" value="Chromosome I"/>
</dbReference>
<evidence type="ECO:0000313" key="3">
    <source>
        <dbReference type="Proteomes" id="UP000025241"/>
    </source>
</evidence>
<dbReference type="EMBL" id="HG322950">
    <property type="protein sequence ID" value="CDF86402.1"/>
    <property type="molecule type" value="Genomic_DNA"/>
</dbReference>
<dbReference type="KEGG" id="pkc:PKB_5089"/>
<evidence type="ECO:0000256" key="1">
    <source>
        <dbReference type="SAM" id="MobiDB-lite"/>
    </source>
</evidence>
<dbReference type="PATRIC" id="fig|1301098.3.peg.5061"/>
<dbReference type="HOGENOM" id="CLU_2587016_0_0_6"/>
<dbReference type="AlphaFoldDB" id="A0A024HPE3"/>
<name>A0A024HPE3_PSEKB</name>
<evidence type="ECO:0008006" key="4">
    <source>
        <dbReference type="Google" id="ProtNLM"/>
    </source>
</evidence>
<reference evidence="2 3" key="1">
    <citation type="submission" date="2013-03" db="EMBL/GenBank/DDBJ databases">
        <authorList>
            <person name="Linke B."/>
        </authorList>
    </citation>
    <scope>NUCLEOTIDE SEQUENCE [LARGE SCALE GENOMIC DNA]</scope>
    <source>
        <strain evidence="2 3">B13</strain>
    </source>
</reference>
<sequence>MLKASRPFNQFTRKSATTDAGARPAQERLVRLKLQYELLDQRISRVEEGIERPDGSLAALLMRREGLRHDMESQYRRLGIAC</sequence>
<evidence type="ECO:0000313" key="2">
    <source>
        <dbReference type="EMBL" id="CDF86402.1"/>
    </source>
</evidence>
<dbReference type="RefSeq" id="WP_043255497.1">
    <property type="nucleotide sequence ID" value="NZ_HG322950.1"/>
</dbReference>
<dbReference type="OrthoDB" id="6901472at2"/>
<feature type="compositionally biased region" description="Polar residues" evidence="1">
    <location>
        <begin position="7"/>
        <end position="18"/>
    </location>
</feature>
<gene>
    <name evidence="2" type="ORF">PKB_5089</name>
</gene>
<keyword evidence="3" id="KW-1185">Reference proteome</keyword>
<proteinExistence type="predicted"/>